<gene>
    <name evidence="3" type="ORF">MBBTH_00630</name>
</gene>
<dbReference type="PANTHER" id="PTHR34203:SF15">
    <property type="entry name" value="SLL1173 PROTEIN"/>
    <property type="match status" value="1"/>
</dbReference>
<keyword evidence="1" id="KW-0175">Coiled coil</keyword>
<comment type="caution">
    <text evidence="3">The sequence shown here is derived from an EMBL/GenBank/DDBJ whole genome shotgun (WGS) entry which is preliminary data.</text>
</comment>
<sequence length="400" mass="47032">MKFQLTIKNRLNEYIEVNKLNLKEKILSKSDSYNFYKNSYKSLSKKNKKLEKKAKKLEKKNKKKEKKIAKLNKNLRKKEKELDFAQSQANLTLKEKFDKEYTSFSYFCRPEQLDYYLDDNFEDNLKEVTQYLDPEERYAFKFLYLRSLFVNFIRRDNYYTEKEVELQNEFTEFRKNHIDGNEIGEFEFTGDYNLHPFLGFCLDDASLEFLKDKDIIDAGAFTGDTSLPLSKLTNANVYAFEPFDESFEVLNQNIKNNNITNIIPVKKSLGNIDGIRSLYLSGNKVQGITSDADFREYDVEFKVNETKVDTFVEENDLNVGFIIVDIEGAELDLLDGAKNTIMTQKPILTISIYHRLKDFVEIIPWIANLDLGYEFKILRESPWSFISDTSVLCIPKEYMK</sequence>
<name>A0A315YCJ7_9EURY</name>
<dbReference type="InterPro" id="IPR029063">
    <property type="entry name" value="SAM-dependent_MTases_sf"/>
</dbReference>
<dbReference type="Gene3D" id="3.40.50.150">
    <property type="entry name" value="Vaccinia Virus protein VP39"/>
    <property type="match status" value="1"/>
</dbReference>
<dbReference type="PANTHER" id="PTHR34203">
    <property type="entry name" value="METHYLTRANSFERASE, FKBM FAMILY PROTEIN"/>
    <property type="match status" value="1"/>
</dbReference>
<dbReference type="InterPro" id="IPR006342">
    <property type="entry name" value="FkbM_mtfrase"/>
</dbReference>
<evidence type="ECO:0000313" key="4">
    <source>
        <dbReference type="Proteomes" id="UP000251717"/>
    </source>
</evidence>
<feature type="domain" description="Methyltransferase FkbM" evidence="2">
    <location>
        <begin position="217"/>
        <end position="375"/>
    </location>
</feature>
<feature type="coiled-coil region" evidence="1">
    <location>
        <begin position="33"/>
        <end position="95"/>
    </location>
</feature>
<organism evidence="3 4">
    <name type="scientific">Methanobrevibacter thaueri</name>
    <dbReference type="NCBI Taxonomy" id="190975"/>
    <lineage>
        <taxon>Archaea</taxon>
        <taxon>Methanobacteriati</taxon>
        <taxon>Methanobacteriota</taxon>
        <taxon>Methanomada group</taxon>
        <taxon>Methanobacteria</taxon>
        <taxon>Methanobacteriales</taxon>
        <taxon>Methanobacteriaceae</taxon>
        <taxon>Methanobrevibacter</taxon>
    </lineage>
</organism>
<proteinExistence type="predicted"/>
<dbReference type="SUPFAM" id="SSF53335">
    <property type="entry name" value="S-adenosyl-L-methionine-dependent methyltransferases"/>
    <property type="match status" value="1"/>
</dbReference>
<protein>
    <recommendedName>
        <fullName evidence="2">Methyltransferase FkbM domain-containing protein</fullName>
    </recommendedName>
</protein>
<reference evidence="3 4" key="1">
    <citation type="submission" date="2017-03" db="EMBL/GenBank/DDBJ databases">
        <title>Genome sequence of Methanobrevibacter thaueri.</title>
        <authorList>
            <person name="Poehlein A."/>
            <person name="Seedorf H."/>
            <person name="Daniel R."/>
        </authorList>
    </citation>
    <scope>NUCLEOTIDE SEQUENCE [LARGE SCALE GENOMIC DNA]</scope>
    <source>
        <strain evidence="3 4">DSM 11995</strain>
    </source>
</reference>
<dbReference type="Proteomes" id="UP000251717">
    <property type="component" value="Unassembled WGS sequence"/>
</dbReference>
<dbReference type="Pfam" id="PF05050">
    <property type="entry name" value="Methyltransf_21"/>
    <property type="match status" value="1"/>
</dbReference>
<evidence type="ECO:0000256" key="1">
    <source>
        <dbReference type="SAM" id="Coils"/>
    </source>
</evidence>
<evidence type="ECO:0000259" key="2">
    <source>
        <dbReference type="Pfam" id="PF05050"/>
    </source>
</evidence>
<dbReference type="NCBIfam" id="TIGR01444">
    <property type="entry name" value="fkbM_fam"/>
    <property type="match status" value="1"/>
</dbReference>
<dbReference type="InterPro" id="IPR052514">
    <property type="entry name" value="SAM-dependent_MTase"/>
</dbReference>
<dbReference type="AlphaFoldDB" id="A0A315YCJ7"/>
<accession>A0A315YCJ7</accession>
<keyword evidence="4" id="KW-1185">Reference proteome</keyword>
<evidence type="ECO:0000313" key="3">
    <source>
        <dbReference type="EMBL" id="PWB88332.1"/>
    </source>
</evidence>
<dbReference type="EMBL" id="MZGS01000006">
    <property type="protein sequence ID" value="PWB88332.1"/>
    <property type="molecule type" value="Genomic_DNA"/>
</dbReference>